<protein>
    <submittedName>
        <fullName evidence="2">PhoD-like phosphatase-domain-containing protein</fullName>
    </submittedName>
</protein>
<evidence type="ECO:0000313" key="2">
    <source>
        <dbReference type="EMBL" id="KAK4153866.1"/>
    </source>
</evidence>
<dbReference type="InterPro" id="IPR018946">
    <property type="entry name" value="PhoD-like_MPP"/>
</dbReference>
<dbReference type="EMBL" id="MU856927">
    <property type="protein sequence ID" value="KAK4153866.1"/>
    <property type="molecule type" value="Genomic_DNA"/>
</dbReference>
<sequence>MAGRGILGDKPFNRDQWDGYLANRDRVYRHLEEGRINNTVMLSGGSHAAWVSDLACLGERDYDENTGAGAFGVELAGSAVTRSGAVGSGTSGFIANGLFEWLIGKNPELQWQDVYYQGYFEMSVGYEAIEAKFYGIPDLKVRSDDEVLLAQFLINNGENKLARNTVGGGRAKAGALKNVKVN</sequence>
<dbReference type="PANTHER" id="PTHR43606">
    <property type="entry name" value="PHOSPHATASE, PUTATIVE (AFU_ORTHOLOGUE AFUA_6G08710)-RELATED"/>
    <property type="match status" value="1"/>
</dbReference>
<feature type="domain" description="PhoD-like phosphatase metallophosphatase" evidence="1">
    <location>
        <begin position="10"/>
        <end position="133"/>
    </location>
</feature>
<dbReference type="Pfam" id="PF09423">
    <property type="entry name" value="PhoD"/>
    <property type="match status" value="1"/>
</dbReference>
<dbReference type="InterPro" id="IPR052900">
    <property type="entry name" value="Phospholipid_Metab_Enz"/>
</dbReference>
<dbReference type="Proteomes" id="UP001302745">
    <property type="component" value="Unassembled WGS sequence"/>
</dbReference>
<reference evidence="2" key="2">
    <citation type="submission" date="2023-05" db="EMBL/GenBank/DDBJ databases">
        <authorList>
            <consortium name="Lawrence Berkeley National Laboratory"/>
            <person name="Steindorff A."/>
            <person name="Hensen N."/>
            <person name="Bonometti L."/>
            <person name="Westerberg I."/>
            <person name="Brannstrom I.O."/>
            <person name="Guillou S."/>
            <person name="Cros-Aarteil S."/>
            <person name="Calhoun S."/>
            <person name="Haridas S."/>
            <person name="Kuo A."/>
            <person name="Mondo S."/>
            <person name="Pangilinan J."/>
            <person name="Riley R."/>
            <person name="Labutti K."/>
            <person name="Andreopoulos B."/>
            <person name="Lipzen A."/>
            <person name="Chen C."/>
            <person name="Yanf M."/>
            <person name="Daum C."/>
            <person name="Ng V."/>
            <person name="Clum A."/>
            <person name="Ohm R."/>
            <person name="Martin F."/>
            <person name="Silar P."/>
            <person name="Natvig D."/>
            <person name="Lalanne C."/>
            <person name="Gautier V."/>
            <person name="Ament-Velasquez S.L."/>
            <person name="Kruys A."/>
            <person name="Hutchinson M.I."/>
            <person name="Powell A.J."/>
            <person name="Barry K."/>
            <person name="Miller A.N."/>
            <person name="Grigoriev I.V."/>
            <person name="Debuchy R."/>
            <person name="Gladieux P."/>
            <person name="Thoren M.H."/>
            <person name="Johannesson H."/>
        </authorList>
    </citation>
    <scope>NUCLEOTIDE SEQUENCE</scope>
    <source>
        <strain evidence="2">CBS 538.74</strain>
    </source>
</reference>
<dbReference type="PANTHER" id="PTHR43606:SF7">
    <property type="entry name" value="PHOSPHATASE, PUTATIVE (AFU_ORTHOLOGUE AFUA_6G08710)-RELATED"/>
    <property type="match status" value="1"/>
</dbReference>
<dbReference type="Gene3D" id="3.60.21.70">
    <property type="entry name" value="PhoD-like phosphatase"/>
    <property type="match status" value="1"/>
</dbReference>
<keyword evidence="3" id="KW-1185">Reference proteome</keyword>
<evidence type="ECO:0000259" key="1">
    <source>
        <dbReference type="Pfam" id="PF09423"/>
    </source>
</evidence>
<dbReference type="AlphaFoldDB" id="A0AAN6VN78"/>
<comment type="caution">
    <text evidence="2">The sequence shown here is derived from an EMBL/GenBank/DDBJ whole genome shotgun (WGS) entry which is preliminary data.</text>
</comment>
<reference evidence="2" key="1">
    <citation type="journal article" date="2023" name="Mol. Phylogenet. Evol.">
        <title>Genome-scale phylogeny and comparative genomics of the fungal order Sordariales.</title>
        <authorList>
            <person name="Hensen N."/>
            <person name="Bonometti L."/>
            <person name="Westerberg I."/>
            <person name="Brannstrom I.O."/>
            <person name="Guillou S."/>
            <person name="Cros-Aarteil S."/>
            <person name="Calhoun S."/>
            <person name="Haridas S."/>
            <person name="Kuo A."/>
            <person name="Mondo S."/>
            <person name="Pangilinan J."/>
            <person name="Riley R."/>
            <person name="LaButti K."/>
            <person name="Andreopoulos B."/>
            <person name="Lipzen A."/>
            <person name="Chen C."/>
            <person name="Yan M."/>
            <person name="Daum C."/>
            <person name="Ng V."/>
            <person name="Clum A."/>
            <person name="Steindorff A."/>
            <person name="Ohm R.A."/>
            <person name="Martin F."/>
            <person name="Silar P."/>
            <person name="Natvig D.O."/>
            <person name="Lalanne C."/>
            <person name="Gautier V."/>
            <person name="Ament-Velasquez S.L."/>
            <person name="Kruys A."/>
            <person name="Hutchinson M.I."/>
            <person name="Powell A.J."/>
            <person name="Barry K."/>
            <person name="Miller A.N."/>
            <person name="Grigoriev I.V."/>
            <person name="Debuchy R."/>
            <person name="Gladieux P."/>
            <person name="Hiltunen Thoren M."/>
            <person name="Johannesson H."/>
        </authorList>
    </citation>
    <scope>NUCLEOTIDE SEQUENCE</scope>
    <source>
        <strain evidence="2">CBS 538.74</strain>
    </source>
</reference>
<gene>
    <name evidence="2" type="ORF">C8A00DRAFT_14944</name>
</gene>
<evidence type="ECO:0000313" key="3">
    <source>
        <dbReference type="Proteomes" id="UP001302745"/>
    </source>
</evidence>
<name>A0AAN6VN78_9PEZI</name>
<organism evidence="2 3">
    <name type="scientific">Chaetomidium leptoderma</name>
    <dbReference type="NCBI Taxonomy" id="669021"/>
    <lineage>
        <taxon>Eukaryota</taxon>
        <taxon>Fungi</taxon>
        <taxon>Dikarya</taxon>
        <taxon>Ascomycota</taxon>
        <taxon>Pezizomycotina</taxon>
        <taxon>Sordariomycetes</taxon>
        <taxon>Sordariomycetidae</taxon>
        <taxon>Sordariales</taxon>
        <taxon>Chaetomiaceae</taxon>
        <taxon>Chaetomidium</taxon>
    </lineage>
</organism>
<proteinExistence type="predicted"/>
<dbReference type="InterPro" id="IPR038607">
    <property type="entry name" value="PhoD-like_sf"/>
</dbReference>
<accession>A0AAN6VN78</accession>